<dbReference type="Proteomes" id="UP000069205">
    <property type="component" value="Chromosome"/>
</dbReference>
<keyword evidence="2" id="KW-0604">Photosystem II</keyword>
<reference evidence="4 5" key="1">
    <citation type="journal article" date="2015" name="Proc. Natl. Acad. Sci. U.S.A.">
        <title>Expanded metabolic versatility of ubiquitous nitrite-oxidizing bacteria from the genus Nitrospira.</title>
        <authorList>
            <person name="Koch H."/>
            <person name="Lucker S."/>
            <person name="Albertsen M."/>
            <person name="Kitzinger K."/>
            <person name="Herbold C."/>
            <person name="Spieck E."/>
            <person name="Nielsen P.H."/>
            <person name="Wagner M."/>
            <person name="Daims H."/>
        </authorList>
    </citation>
    <scope>NUCLEOTIDE SEQUENCE [LARGE SCALE GENOMIC DNA]</scope>
    <source>
        <strain evidence="4 5">NSP M-1</strain>
    </source>
</reference>
<dbReference type="AlphaFoldDB" id="A0A0K2GA26"/>
<keyword evidence="1" id="KW-0602">Photosynthesis</keyword>
<dbReference type="InterPro" id="IPR015943">
    <property type="entry name" value="WD40/YVTN_repeat-like_dom_sf"/>
</dbReference>
<dbReference type="OrthoDB" id="501835at2"/>
<organism evidence="4 5">
    <name type="scientific">Nitrospira moscoviensis</name>
    <dbReference type="NCBI Taxonomy" id="42253"/>
    <lineage>
        <taxon>Bacteria</taxon>
        <taxon>Pseudomonadati</taxon>
        <taxon>Nitrospirota</taxon>
        <taxon>Nitrospiria</taxon>
        <taxon>Nitrospirales</taxon>
        <taxon>Nitrospiraceae</taxon>
        <taxon>Nitrospira</taxon>
    </lineage>
</organism>
<feature type="domain" description="Photosynthesis system II assembly factor Ycf48/Hcf136-like" evidence="3">
    <location>
        <begin position="5"/>
        <end position="139"/>
    </location>
</feature>
<gene>
    <name evidence="4" type="ORF">NITMOv2_1373</name>
</gene>
<evidence type="ECO:0000259" key="3">
    <source>
        <dbReference type="Pfam" id="PF14870"/>
    </source>
</evidence>
<dbReference type="SMART" id="SM01236">
    <property type="entry name" value="Haem_oxygenase_2"/>
    <property type="match status" value="1"/>
</dbReference>
<dbReference type="SUPFAM" id="SSF110296">
    <property type="entry name" value="Oligoxyloglucan reducing end-specific cellobiohydrolase"/>
    <property type="match status" value="1"/>
</dbReference>
<name>A0A0K2GA26_NITMO</name>
<dbReference type="Gene3D" id="1.20.910.10">
    <property type="entry name" value="Heme oxygenase-like"/>
    <property type="match status" value="1"/>
</dbReference>
<dbReference type="EMBL" id="CP011801">
    <property type="protein sequence ID" value="ALA57800.1"/>
    <property type="molecule type" value="Genomic_DNA"/>
</dbReference>
<dbReference type="GO" id="GO:0009523">
    <property type="term" value="C:photosystem II"/>
    <property type="evidence" value="ECO:0007669"/>
    <property type="project" value="UniProtKB-KW"/>
</dbReference>
<keyword evidence="5" id="KW-1185">Reference proteome</keyword>
<dbReference type="InterPro" id="IPR028203">
    <property type="entry name" value="PSII_CF48-like_dom"/>
</dbReference>
<dbReference type="PANTHER" id="PTHR47199:SF2">
    <property type="entry name" value="PHOTOSYSTEM II STABILITY_ASSEMBLY FACTOR HCF136, CHLOROPLASTIC"/>
    <property type="match status" value="1"/>
</dbReference>
<dbReference type="Gene3D" id="2.130.10.10">
    <property type="entry name" value="YVTN repeat-like/Quinoprotein amine dehydrogenase"/>
    <property type="match status" value="1"/>
</dbReference>
<evidence type="ECO:0000256" key="2">
    <source>
        <dbReference type="ARBA" id="ARBA00023276"/>
    </source>
</evidence>
<protein>
    <recommendedName>
        <fullName evidence="3">Photosynthesis system II assembly factor Ycf48/Hcf136-like domain-containing protein</fullName>
    </recommendedName>
</protein>
<dbReference type="Pfam" id="PF14518">
    <property type="entry name" value="Haem_oxygenas_2"/>
    <property type="match status" value="1"/>
</dbReference>
<evidence type="ECO:0000256" key="1">
    <source>
        <dbReference type="ARBA" id="ARBA00022531"/>
    </source>
</evidence>
<dbReference type="Pfam" id="PF14870">
    <property type="entry name" value="PSII_BNR"/>
    <property type="match status" value="1"/>
</dbReference>
<dbReference type="KEGG" id="nmv:NITMOv2_1373"/>
<dbReference type="InterPro" id="IPR016084">
    <property type="entry name" value="Haem_Oase-like_multi-hlx"/>
</dbReference>
<evidence type="ECO:0000313" key="4">
    <source>
        <dbReference type="EMBL" id="ALA57800.1"/>
    </source>
</evidence>
<dbReference type="PANTHER" id="PTHR47199">
    <property type="entry name" value="PHOTOSYSTEM II STABILITY/ASSEMBLY FACTOR HCF136, CHLOROPLASTIC"/>
    <property type="match status" value="1"/>
</dbReference>
<accession>A0A0K2GA26</accession>
<evidence type="ECO:0000313" key="5">
    <source>
        <dbReference type="Proteomes" id="UP000069205"/>
    </source>
</evidence>
<dbReference type="GO" id="GO:0015979">
    <property type="term" value="P:photosynthesis"/>
    <property type="evidence" value="ECO:0007669"/>
    <property type="project" value="UniProtKB-KW"/>
</dbReference>
<proteinExistence type="predicted"/>
<sequence length="1035" mass="115342">MPFTWKPTSAPHASSRTDDIWFLDEGHGWAVNSNGQALYTADGGSTWAIKHIFPPKTYLRCITFASPSHGWIGALSGPHRLYRTVDGGTTWTPITNLPPTPNAICGIWAVSGTLLYASGTNYPDRPPALIKSDDGGMTWTNVEMQAHASLLVDVYFRDELHGWVVGGTGGTTRPKVKPVVLYTEDGGQTWVNQLADQSANFPFGEWGWKIQFLEDGTGFISLENFNEGAILKSVDGGRTWTRIPVNDAQRNANLEGIGFIDANHGWVGGWGDRQFQGGYSSETSNGGGTWRNANHVGKFINRFRFIGSPMRVGYASGDTVYKYDKSTQSVLIQPLTGATRLVLNEHAEVVTKELGILLDVPEGTQQLSVNVWDRFGSHVATLVEETAPAAGPRHVYWNFQVRPGLPDAEGHFIYRVNADDLVESRVFLRSPSRGQTRISVGAHSHNALASLELRLMALPAGNQAKLPLPTVEEEKEAFFRLANIEDYPEFRPTALKLARAYLANADYDADSLYKPFHYTPEAFDERMRAIYEAVVPGMHQPHRYDRDVITWRNGKRYRIGRASDGVVRDRLLQLAPFNLMDGVWLQGIMQAGPSDEVRSRLFDIWADEVGNGETRQNHSNVYQDLLRSQGMYLPPVTSRAFLQLDLAPGAWRSPVFQAAIGLFPQMFFPELIGMTLFLEWEATPTLQPMVRMLRNRGMNPLFYSLHVAIDNISEGHGAIAKEAVKMFLEDKLEEGGDQAVEENWRRIWNGYVTWATAGFNGEGLEERRLLIDRKSINIGTPEASDCFPKWSTFYRDRMIRLIQTKAQVAAQAHGRKMLGGVLLNDLFAKPEELLDRLIATKTVDVDNPRRSRLFELMSFEGPMYRVFTEGEKDVILDWLESLSTKPQPCIEPVLDNPAGQPWPEKMAQLIANYARVAKRAHDKLVLPDAHGRPVPLVDLLDDPAEVMQALVRGGWVVPGEPERSMFLTRIMENGGPMEGVFAADDVETVRQWIIAGATPSKSTGTLLALDSRGGTDDLALTLLDNRTFIGQGAVH</sequence>
<dbReference type="CDD" id="cd15482">
    <property type="entry name" value="Sialidase_non-viral"/>
    <property type="match status" value="1"/>
</dbReference>
<dbReference type="PATRIC" id="fig|42253.5.peg.1344"/>
<dbReference type="STRING" id="42253.NITMOv2_1373"/>